<evidence type="ECO:0000256" key="3">
    <source>
        <dbReference type="ARBA" id="ARBA00022692"/>
    </source>
</evidence>
<keyword evidence="3 9" id="KW-0812">Transmembrane</keyword>
<keyword evidence="7" id="KW-0675">Receptor</keyword>
<evidence type="ECO:0000313" key="11">
    <source>
        <dbReference type="EMBL" id="CAK8678080.1"/>
    </source>
</evidence>
<evidence type="ECO:0000256" key="9">
    <source>
        <dbReference type="SAM" id="Phobius"/>
    </source>
</evidence>
<feature type="transmembrane region" description="Helical" evidence="9">
    <location>
        <begin position="77"/>
        <end position="96"/>
    </location>
</feature>
<feature type="domain" description="G-protein coupled receptors family 1 profile" evidence="10">
    <location>
        <begin position="54"/>
        <end position="122"/>
    </location>
</feature>
<organism evidence="11 12">
    <name type="scientific">Clavelina lepadiformis</name>
    <name type="common">Light-bulb sea squirt</name>
    <name type="synonym">Ascidia lepadiformis</name>
    <dbReference type="NCBI Taxonomy" id="159417"/>
    <lineage>
        <taxon>Eukaryota</taxon>
        <taxon>Metazoa</taxon>
        <taxon>Chordata</taxon>
        <taxon>Tunicata</taxon>
        <taxon>Ascidiacea</taxon>
        <taxon>Aplousobranchia</taxon>
        <taxon>Clavelinidae</taxon>
        <taxon>Clavelina</taxon>
    </lineage>
</organism>
<reference evidence="11 12" key="1">
    <citation type="submission" date="2024-02" db="EMBL/GenBank/DDBJ databases">
        <authorList>
            <person name="Daric V."/>
            <person name="Darras S."/>
        </authorList>
    </citation>
    <scope>NUCLEOTIDE SEQUENCE [LARGE SCALE GENOMIC DNA]</scope>
</reference>
<evidence type="ECO:0000256" key="1">
    <source>
        <dbReference type="ARBA" id="ARBA00004651"/>
    </source>
</evidence>
<gene>
    <name evidence="11" type="ORF">CVLEPA_LOCUS8037</name>
</gene>
<evidence type="ECO:0000256" key="6">
    <source>
        <dbReference type="ARBA" id="ARBA00023136"/>
    </source>
</evidence>
<evidence type="ECO:0000256" key="7">
    <source>
        <dbReference type="ARBA" id="ARBA00023170"/>
    </source>
</evidence>
<name>A0ABP0FEG6_CLALP</name>
<evidence type="ECO:0000256" key="5">
    <source>
        <dbReference type="ARBA" id="ARBA00023040"/>
    </source>
</evidence>
<evidence type="ECO:0000313" key="12">
    <source>
        <dbReference type="Proteomes" id="UP001642483"/>
    </source>
</evidence>
<proteinExistence type="predicted"/>
<evidence type="ECO:0000256" key="8">
    <source>
        <dbReference type="ARBA" id="ARBA00023224"/>
    </source>
</evidence>
<keyword evidence="6 9" id="KW-0472">Membrane</keyword>
<dbReference type="PROSITE" id="PS50262">
    <property type="entry name" value="G_PROTEIN_RECEP_F1_2"/>
    <property type="match status" value="1"/>
</dbReference>
<keyword evidence="2" id="KW-1003">Cell membrane</keyword>
<keyword evidence="8" id="KW-0807">Transducer</keyword>
<dbReference type="InterPro" id="IPR000276">
    <property type="entry name" value="GPCR_Rhodpsn"/>
</dbReference>
<keyword evidence="4 9" id="KW-1133">Transmembrane helix</keyword>
<keyword evidence="12" id="KW-1185">Reference proteome</keyword>
<protein>
    <recommendedName>
        <fullName evidence="10">G-protein coupled receptors family 1 profile domain-containing protein</fullName>
    </recommendedName>
</protein>
<keyword evidence="5" id="KW-0297">G-protein coupled receptor</keyword>
<comment type="caution">
    <text evidence="11">The sequence shown here is derived from an EMBL/GenBank/DDBJ whole genome shotgun (WGS) entry which is preliminary data.</text>
</comment>
<dbReference type="Proteomes" id="UP001642483">
    <property type="component" value="Unassembled WGS sequence"/>
</dbReference>
<evidence type="ECO:0000259" key="10">
    <source>
        <dbReference type="PROSITE" id="PS50262"/>
    </source>
</evidence>
<comment type="subcellular location">
    <subcellularLocation>
        <location evidence="1">Cell membrane</location>
        <topology evidence="1">Multi-pass membrane protein</topology>
    </subcellularLocation>
</comment>
<sequence>MLNTVEKNTNLSQGAGISYQTVQCFQCVQHDDPDTSKQAQAAVSVIICIVGLLGNLLALFVILVLKEYKKSVTHWYVLQLAIADTLFLISLPFNVIQGVDGKWLYPEWMCKGKETVLFINYY</sequence>
<evidence type="ECO:0000256" key="4">
    <source>
        <dbReference type="ARBA" id="ARBA00022989"/>
    </source>
</evidence>
<dbReference type="PANTHER" id="PTHR24229:SF109">
    <property type="entry name" value="SOMATOSTATIN RECEPTOR TYPE 2-LIKE"/>
    <property type="match status" value="1"/>
</dbReference>
<dbReference type="PRINTS" id="PR00237">
    <property type="entry name" value="GPCRRHODOPSN"/>
</dbReference>
<dbReference type="InterPro" id="IPR017452">
    <property type="entry name" value="GPCR_Rhodpsn_7TM"/>
</dbReference>
<feature type="transmembrane region" description="Helical" evidence="9">
    <location>
        <begin position="41"/>
        <end position="65"/>
    </location>
</feature>
<dbReference type="Pfam" id="PF00001">
    <property type="entry name" value="7tm_1"/>
    <property type="match status" value="1"/>
</dbReference>
<dbReference type="PANTHER" id="PTHR24229">
    <property type="entry name" value="NEUROPEPTIDES RECEPTOR"/>
    <property type="match status" value="1"/>
</dbReference>
<dbReference type="EMBL" id="CAWYQH010000046">
    <property type="protein sequence ID" value="CAK8678080.1"/>
    <property type="molecule type" value="Genomic_DNA"/>
</dbReference>
<accession>A0ABP0FEG6</accession>
<evidence type="ECO:0000256" key="2">
    <source>
        <dbReference type="ARBA" id="ARBA00022475"/>
    </source>
</evidence>
<dbReference type="Gene3D" id="1.20.1070.10">
    <property type="entry name" value="Rhodopsin 7-helix transmembrane proteins"/>
    <property type="match status" value="1"/>
</dbReference>
<dbReference type="SUPFAM" id="SSF81321">
    <property type="entry name" value="Family A G protein-coupled receptor-like"/>
    <property type="match status" value="1"/>
</dbReference>